<keyword evidence="2" id="KW-1185">Reference proteome</keyword>
<comment type="caution">
    <text evidence="1">The sequence shown here is derived from an EMBL/GenBank/DDBJ whole genome shotgun (WGS) entry which is preliminary data.</text>
</comment>
<keyword evidence="1" id="KW-0255">Endonuclease</keyword>
<dbReference type="EMBL" id="CM024809">
    <property type="protein sequence ID" value="KAG8005923.1"/>
    <property type="molecule type" value="Genomic_DNA"/>
</dbReference>
<accession>A0ACB7EW64</accession>
<proteinExistence type="predicted"/>
<dbReference type="Proteomes" id="UP000805704">
    <property type="component" value="Chromosome 21"/>
</dbReference>
<gene>
    <name evidence="1" type="primary">ENDOD1.2</name>
    <name evidence="1" type="ORF">GBF38_004986</name>
</gene>
<reference evidence="1" key="1">
    <citation type="submission" date="2020-04" db="EMBL/GenBank/DDBJ databases">
        <title>A chromosome-scale assembly and high-density genetic map of the yellow drum (Nibea albiflora) genome.</title>
        <authorList>
            <person name="Xu D."/>
            <person name="Zhang W."/>
            <person name="Chen R."/>
            <person name="Tan P."/>
            <person name="Wang L."/>
            <person name="Song H."/>
            <person name="Tian L."/>
            <person name="Zhu Q."/>
            <person name="Wang B."/>
        </authorList>
    </citation>
    <scope>NUCLEOTIDE SEQUENCE</scope>
    <source>
        <strain evidence="1">ZJHYS-2018</strain>
    </source>
</reference>
<organism evidence="1 2">
    <name type="scientific">Nibea albiflora</name>
    <name type="common">Yellow drum</name>
    <name type="synonym">Corvina albiflora</name>
    <dbReference type="NCBI Taxonomy" id="240163"/>
    <lineage>
        <taxon>Eukaryota</taxon>
        <taxon>Metazoa</taxon>
        <taxon>Chordata</taxon>
        <taxon>Craniata</taxon>
        <taxon>Vertebrata</taxon>
        <taxon>Euteleostomi</taxon>
        <taxon>Actinopterygii</taxon>
        <taxon>Neopterygii</taxon>
        <taxon>Teleostei</taxon>
        <taxon>Neoteleostei</taxon>
        <taxon>Acanthomorphata</taxon>
        <taxon>Eupercaria</taxon>
        <taxon>Sciaenidae</taxon>
        <taxon>Nibea</taxon>
    </lineage>
</organism>
<keyword evidence="1" id="KW-0540">Nuclease</keyword>
<sequence length="435" mass="48785">MSKFRKRCQFFSTVVLRLNDIVGKQLRCSNILPGTCPENSLIFREALMLGLPHHLVLSNVQHRIKIQGNNYVDMKELVSDLFTPKDMKNQEVPMETNQLEDVLMMNTPVVKKALRLGVPPHLIKPKETPPNIPGVLVNGNIQNQNRYKVICQTYGSTKNNPSGRWYLTVYDTVNRIPVFSAYKFSGKKAGGRASDGWKIEPQLEDGADQNDKYMKPEEQGKSYNRQAMNADYESIKAEYNRGHLLPVSYTVNDPEKISTFTLTNAVPQVISFNGNSWGHMEQCMYYIMFYYINERQMNCFVVVGAKPSAQASSRASSVGSRRASSVGSSRASAGGSRRASSVDSPRASVQSRVNIPSVMWSAFYCNNAQSSIAAAHWGKNEKVNSKTLLVMQTLENLRNIQGIDAFPGTTPTAFDINDINNKKVKQNVNNKCRFQ</sequence>
<keyword evidence="1" id="KW-0378">Hydrolase</keyword>
<protein>
    <submittedName>
        <fullName evidence="1">Endonuclease domain-containing 1 protein</fullName>
    </submittedName>
</protein>
<name>A0ACB7EW64_NIBAL</name>
<evidence type="ECO:0000313" key="2">
    <source>
        <dbReference type="Proteomes" id="UP000805704"/>
    </source>
</evidence>
<evidence type="ECO:0000313" key="1">
    <source>
        <dbReference type="EMBL" id="KAG8005923.1"/>
    </source>
</evidence>